<organism evidence="1">
    <name type="scientific">marine sediment metagenome</name>
    <dbReference type="NCBI Taxonomy" id="412755"/>
    <lineage>
        <taxon>unclassified sequences</taxon>
        <taxon>metagenomes</taxon>
        <taxon>ecological metagenomes</taxon>
    </lineage>
</organism>
<dbReference type="InterPro" id="IPR046074">
    <property type="entry name" value="DUF6092"/>
</dbReference>
<dbReference type="EMBL" id="BARS01031737">
    <property type="protein sequence ID" value="GAG21521.1"/>
    <property type="molecule type" value="Genomic_DNA"/>
</dbReference>
<sequence>MTTSERLQSGLIEEICLVVACARALPSEPKFYGPMRLMEGIQRLVRLMQKNGV</sequence>
<protein>
    <submittedName>
        <fullName evidence="1">Uncharacterized protein</fullName>
    </submittedName>
</protein>
<feature type="non-terminal residue" evidence="1">
    <location>
        <position position="53"/>
    </location>
</feature>
<accession>X0X9A8</accession>
<proteinExistence type="predicted"/>
<reference evidence="1" key="1">
    <citation type="journal article" date="2014" name="Front. Microbiol.">
        <title>High frequency of phylogenetically diverse reductive dehalogenase-homologous genes in deep subseafloor sedimentary metagenomes.</title>
        <authorList>
            <person name="Kawai M."/>
            <person name="Futagami T."/>
            <person name="Toyoda A."/>
            <person name="Takaki Y."/>
            <person name="Nishi S."/>
            <person name="Hori S."/>
            <person name="Arai W."/>
            <person name="Tsubouchi T."/>
            <person name="Morono Y."/>
            <person name="Uchiyama I."/>
            <person name="Ito T."/>
            <person name="Fujiyama A."/>
            <person name="Inagaki F."/>
            <person name="Takami H."/>
        </authorList>
    </citation>
    <scope>NUCLEOTIDE SEQUENCE</scope>
    <source>
        <strain evidence="1">Expedition CK06-06</strain>
    </source>
</reference>
<name>X0X9A8_9ZZZZ</name>
<evidence type="ECO:0000313" key="1">
    <source>
        <dbReference type="EMBL" id="GAG21521.1"/>
    </source>
</evidence>
<comment type="caution">
    <text evidence="1">The sequence shown here is derived from an EMBL/GenBank/DDBJ whole genome shotgun (WGS) entry which is preliminary data.</text>
</comment>
<dbReference type="Pfam" id="PF19585">
    <property type="entry name" value="DUF6092"/>
    <property type="match status" value="1"/>
</dbReference>
<gene>
    <name evidence="1" type="ORF">S01H1_49345</name>
</gene>
<dbReference type="AlphaFoldDB" id="X0X9A8"/>